<evidence type="ECO:0000256" key="5">
    <source>
        <dbReference type="ARBA" id="ARBA00022857"/>
    </source>
</evidence>
<dbReference type="RefSeq" id="WP_058449938.1">
    <property type="nucleotide sequence ID" value="NZ_CAAAJF010000002.1"/>
</dbReference>
<reference evidence="12 14" key="2">
    <citation type="submission" date="2016-05" db="EMBL/GenBank/DDBJ databases">
        <authorList>
            <person name="Prochazka B."/>
            <person name="Indra A."/>
            <person name="Hasenberger P."/>
            <person name="Blaschitz M."/>
            <person name="Wagner L."/>
            <person name="Wewalka G."/>
            <person name="Sorschag S."/>
            <person name="Schmid D."/>
            <person name="Ruppitsch W."/>
        </authorList>
    </citation>
    <scope>NUCLEOTIDE SEQUENCE [LARGE SCALE GENOMIC DNA]</scope>
    <source>
        <strain evidence="12 14">974010_12</strain>
    </source>
</reference>
<dbReference type="OrthoDB" id="9764501at2"/>
<dbReference type="PROSITE" id="PS51257">
    <property type="entry name" value="PROKAR_LIPOPROTEIN"/>
    <property type="match status" value="1"/>
</dbReference>
<dbReference type="EMBL" id="LNYG01000013">
    <property type="protein sequence ID" value="KTD07861.1"/>
    <property type="molecule type" value="Genomic_DNA"/>
</dbReference>
<dbReference type="GO" id="GO:0050660">
    <property type="term" value="F:flavin adenine dinucleotide binding"/>
    <property type="evidence" value="ECO:0007669"/>
    <property type="project" value="InterPro"/>
</dbReference>
<evidence type="ECO:0000256" key="8">
    <source>
        <dbReference type="PIRSR" id="PIRSR006621-1"/>
    </source>
</evidence>
<dbReference type="PANTHER" id="PTHR45846">
    <property type="entry name" value="TRNA-DIHYDROURIDINE(47) SYNTHASE [NAD(P)(+)]-LIKE"/>
    <property type="match status" value="1"/>
</dbReference>
<dbReference type="InterPro" id="IPR013785">
    <property type="entry name" value="Aldolase_TIM"/>
</dbReference>
<proteinExistence type="inferred from homology"/>
<evidence type="ECO:0000259" key="10">
    <source>
        <dbReference type="Pfam" id="PF01207"/>
    </source>
</evidence>
<dbReference type="PANTHER" id="PTHR45846:SF1">
    <property type="entry name" value="TRNA-DIHYDROURIDINE(47) SYNTHASE [NAD(P)(+)]-LIKE"/>
    <property type="match status" value="1"/>
</dbReference>
<dbReference type="AlphaFoldDB" id="A0A0W0UJ65"/>
<evidence type="ECO:0000256" key="2">
    <source>
        <dbReference type="ARBA" id="ARBA00022630"/>
    </source>
</evidence>
<dbReference type="Proteomes" id="UP000054715">
    <property type="component" value="Unassembled WGS sequence"/>
</dbReference>
<evidence type="ECO:0000313" key="12">
    <source>
        <dbReference type="EMBL" id="OCH98998.1"/>
    </source>
</evidence>
<evidence type="ECO:0000256" key="4">
    <source>
        <dbReference type="ARBA" id="ARBA00022694"/>
    </source>
</evidence>
<dbReference type="InterPro" id="IPR018517">
    <property type="entry name" value="tRNA_hU_synthase_CS"/>
</dbReference>
<keyword evidence="9" id="KW-0547">Nucleotide-binding</keyword>
<dbReference type="GO" id="GO:0003723">
    <property type="term" value="F:RNA binding"/>
    <property type="evidence" value="ECO:0007669"/>
    <property type="project" value="TreeGrafter"/>
</dbReference>
<dbReference type="GO" id="GO:0017150">
    <property type="term" value="F:tRNA dihydrouridine synthase activity"/>
    <property type="evidence" value="ECO:0007669"/>
    <property type="project" value="InterPro"/>
</dbReference>
<dbReference type="PROSITE" id="PS01136">
    <property type="entry name" value="UPF0034"/>
    <property type="match status" value="1"/>
</dbReference>
<keyword evidence="3 7" id="KW-0288">FMN</keyword>
<dbReference type="SUPFAM" id="SSF51395">
    <property type="entry name" value="FMN-linked oxidoreductases"/>
    <property type="match status" value="1"/>
</dbReference>
<comment type="function">
    <text evidence="7">Catalyzes the synthesis of 5,6-dihydrouridine (D), a modified base found in the D-loop of most tRNAs, via the reduction of the C5-C6 double bond in target uridines.</text>
</comment>
<dbReference type="EC" id="1.3.1.-" evidence="7"/>
<protein>
    <recommendedName>
        <fullName evidence="7">tRNA-dihydrouridine synthase</fullName>
        <ecNumber evidence="7">1.3.1.-</ecNumber>
    </recommendedName>
</protein>
<feature type="binding site" evidence="9">
    <location>
        <position position="175"/>
    </location>
    <ligand>
        <name>FMN</name>
        <dbReference type="ChEBI" id="CHEBI:58210"/>
    </ligand>
</feature>
<reference evidence="11 13" key="1">
    <citation type="submission" date="2015-11" db="EMBL/GenBank/DDBJ databases">
        <title>Genomic analysis of 38 Legionella species identifies large and diverse effector repertoires.</title>
        <authorList>
            <person name="Burstein D."/>
            <person name="Amaro F."/>
            <person name="Zusman T."/>
            <person name="Lifshitz Z."/>
            <person name="Cohen O."/>
            <person name="Gilbert J.A."/>
            <person name="Pupko T."/>
            <person name="Shuman H.A."/>
            <person name="Segal G."/>
        </authorList>
    </citation>
    <scope>NUCLEOTIDE SEQUENCE [LARGE SCALE GENOMIC DNA]</scope>
    <source>
        <strain evidence="11 13">JA-26-G1-E2</strain>
    </source>
</reference>
<sequence>MQRFLNSPLTIGSLQLPTRLIQGPLAGFSCAPFRELFMNFKPPAFCVSEMISAHDVLYKHKPNSRYLFRSPQEGLLCYQIAGNEPSTMADAAVQLQQHGADLIDINCGCPKNKIRKKGAGSALLDNPSLLINIIATMRPRLRIPLTVKIRLSEKEEDLILAKKIEQAGADAVIVHGRHWTEDYAKPCNFAQIKRIKHAVSIPVIANGDITNRQSLLNAITASGCDAYMVSRAGTGHPWLYENLLHDSNAKVEDEAHRALFMQHLLGLARLENDYKAVLQSKSLFRYYFKHKVSQEQLQAFYKLSTLSDIESSLKIMEFIE</sequence>
<keyword evidence="14" id="KW-1185">Reference proteome</keyword>
<dbReference type="Proteomes" id="UP000093336">
    <property type="component" value="Unassembled WGS sequence"/>
</dbReference>
<feature type="binding site" evidence="9">
    <location>
        <begin position="230"/>
        <end position="231"/>
    </location>
    <ligand>
        <name>FMN</name>
        <dbReference type="ChEBI" id="CHEBI:58210"/>
    </ligand>
</feature>
<dbReference type="EMBL" id="LYOZ01000003">
    <property type="protein sequence ID" value="OCH98998.1"/>
    <property type="molecule type" value="Genomic_DNA"/>
</dbReference>
<evidence type="ECO:0000256" key="9">
    <source>
        <dbReference type="PIRSR" id="PIRSR006621-2"/>
    </source>
</evidence>
<keyword evidence="6 7" id="KW-0560">Oxidoreductase</keyword>
<evidence type="ECO:0000313" key="11">
    <source>
        <dbReference type="EMBL" id="KTD07861.1"/>
    </source>
</evidence>
<dbReference type="InterPro" id="IPR035587">
    <property type="entry name" value="DUS-like_FMN-bd"/>
</dbReference>
<comment type="cofactor">
    <cofactor evidence="1 7 9">
        <name>FMN</name>
        <dbReference type="ChEBI" id="CHEBI:58210"/>
    </cofactor>
</comment>
<keyword evidence="4 7" id="KW-0819">tRNA processing</keyword>
<dbReference type="InterPro" id="IPR001269">
    <property type="entry name" value="DUS_fam"/>
</dbReference>
<keyword evidence="5" id="KW-0521">NADP</keyword>
<feature type="domain" description="DUS-like FMN-binding" evidence="10">
    <location>
        <begin position="23"/>
        <end position="279"/>
    </location>
</feature>
<dbReference type="CDD" id="cd02801">
    <property type="entry name" value="DUS_like_FMN"/>
    <property type="match status" value="1"/>
</dbReference>
<comment type="similarity">
    <text evidence="7">Belongs to the dus family.</text>
</comment>
<evidence type="ECO:0000313" key="14">
    <source>
        <dbReference type="Proteomes" id="UP000093336"/>
    </source>
</evidence>
<comment type="caution">
    <text evidence="11">The sequence shown here is derived from an EMBL/GenBank/DDBJ whole genome shotgun (WGS) entry which is preliminary data.</text>
</comment>
<feature type="binding site" evidence="9">
    <location>
        <position position="79"/>
    </location>
    <ligand>
        <name>FMN</name>
        <dbReference type="ChEBI" id="CHEBI:58210"/>
    </ligand>
</feature>
<dbReference type="PIRSF" id="PIRSF006621">
    <property type="entry name" value="Dus"/>
    <property type="match status" value="1"/>
</dbReference>
<feature type="active site" description="Proton donor" evidence="8">
    <location>
        <position position="109"/>
    </location>
</feature>
<dbReference type="Gene3D" id="3.20.20.70">
    <property type="entry name" value="Aldolase class I"/>
    <property type="match status" value="1"/>
</dbReference>
<gene>
    <name evidence="12" type="ORF">A8135_09620</name>
    <name evidence="11" type="ORF">Ljam_2056</name>
</gene>
<evidence type="ECO:0000256" key="6">
    <source>
        <dbReference type="ARBA" id="ARBA00023002"/>
    </source>
</evidence>
<name>A0A0W0UJ65_9GAMM</name>
<keyword evidence="2 7" id="KW-0285">Flavoprotein</keyword>
<evidence type="ECO:0000256" key="7">
    <source>
        <dbReference type="PIRNR" id="PIRNR006621"/>
    </source>
</evidence>
<evidence type="ECO:0000256" key="1">
    <source>
        <dbReference type="ARBA" id="ARBA00001917"/>
    </source>
</evidence>
<organism evidence="11 13">
    <name type="scientific">Legionella jamestowniensis</name>
    <dbReference type="NCBI Taxonomy" id="455"/>
    <lineage>
        <taxon>Bacteria</taxon>
        <taxon>Pseudomonadati</taxon>
        <taxon>Pseudomonadota</taxon>
        <taxon>Gammaproteobacteria</taxon>
        <taxon>Legionellales</taxon>
        <taxon>Legionellaceae</taxon>
        <taxon>Legionella</taxon>
    </lineage>
</organism>
<accession>A0A0W0UJ65</accession>
<evidence type="ECO:0000313" key="13">
    <source>
        <dbReference type="Proteomes" id="UP000054715"/>
    </source>
</evidence>
<dbReference type="PATRIC" id="fig|455.5.peg.2167"/>
<evidence type="ECO:0000256" key="3">
    <source>
        <dbReference type="ARBA" id="ARBA00022643"/>
    </source>
</evidence>
<feature type="binding site" evidence="9">
    <location>
        <position position="148"/>
    </location>
    <ligand>
        <name>FMN</name>
        <dbReference type="ChEBI" id="CHEBI:58210"/>
    </ligand>
</feature>
<dbReference type="Pfam" id="PF01207">
    <property type="entry name" value="Dus"/>
    <property type="match status" value="1"/>
</dbReference>
<dbReference type="STRING" id="455.Ljam_2056"/>